<dbReference type="GO" id="GO:0004650">
    <property type="term" value="F:polygalacturonase activity"/>
    <property type="evidence" value="ECO:0007669"/>
    <property type="project" value="InterPro"/>
</dbReference>
<evidence type="ECO:0000313" key="2">
    <source>
        <dbReference type="EMBL" id="OCL07180.1"/>
    </source>
</evidence>
<dbReference type="FunFam" id="2.160.20.10:FF:000026">
    <property type="entry name" value="Exo-beta-1,3-glucanase Exg0"/>
    <property type="match status" value="1"/>
</dbReference>
<organism evidence="2 3">
    <name type="scientific">Glonium stellatum</name>
    <dbReference type="NCBI Taxonomy" id="574774"/>
    <lineage>
        <taxon>Eukaryota</taxon>
        <taxon>Fungi</taxon>
        <taxon>Dikarya</taxon>
        <taxon>Ascomycota</taxon>
        <taxon>Pezizomycotina</taxon>
        <taxon>Dothideomycetes</taxon>
        <taxon>Pleosporomycetidae</taxon>
        <taxon>Gloniales</taxon>
        <taxon>Gloniaceae</taxon>
        <taxon>Glonium</taxon>
    </lineage>
</organism>
<dbReference type="Gene3D" id="2.160.20.10">
    <property type="entry name" value="Single-stranded right-handed beta-helix, Pectin lyase-like"/>
    <property type="match status" value="2"/>
</dbReference>
<evidence type="ECO:0000259" key="1">
    <source>
        <dbReference type="Pfam" id="PF12708"/>
    </source>
</evidence>
<dbReference type="EMBL" id="KV749920">
    <property type="protein sequence ID" value="OCL07180.1"/>
    <property type="molecule type" value="Genomic_DNA"/>
</dbReference>
<keyword evidence="3" id="KW-1185">Reference proteome</keyword>
<gene>
    <name evidence="2" type="ORF">AOQ84DRAFT_398599</name>
</gene>
<name>A0A8E2EYC3_9PEZI</name>
<dbReference type="OrthoDB" id="1046782at2759"/>
<dbReference type="InterPro" id="IPR039279">
    <property type="entry name" value="QRT3-like"/>
</dbReference>
<sequence length="785" mass="83730">MTQAFDAWPKYHPTRSYPHHSPTASPTASGCAPYWLEDIRHQGVSPFNSDSSYKVFRNVKDYGAKGDGVTDDTAAINLAISSGGRCAPGICQSSTTTPAVVYFPSGTYLISSPIIDYYYTQIIGNPNCLPTLLATANFSGFGLIDGSPYQSTGQTGFGPTNTFYRQVRNFILDMTGIPGSSAATGIHWPTAQATSLQNVVFRMSSDNGTQHQGIFIESGSGGFMNDLVFYGGLYGLNTGNQQFTMRNLSFFNSVTAINQIWDWGWTYKGVTISNCSVGLNMSAGGPTAQGVGSITLLDSSISNTPIGIITAHDATSSPPTGGSLIIENVQLTNVPIAITSPDGTVLSGTTGSTTITAWGEGHEYVPTGPINFKGPITPNNRPGGLLGSGGKYYERSKPQYENIPLKQFLSARDAGAKGDGVTDDTAALNHAIQKAAGAGKVLFVDAGIYKITNTINVPPNSKIVGESYSLIMSSGSYFNDMKNPKPVVKIGLPGETGAVEWSDLVVGTQGQQAGAILVEWNLASYGTPSGMWDVHTRIGGFTGSKLQVAQCPTTPTIATPPAPVNSACIAAYMAMHVTKYASGLYLENVWLWTADHDLDDPTSTQITVYTGRGLYVESSRGVLWLVGTAVEHHSKYQYQFADTRDIFMGQVQTETAYYQPNPNATIPFPTVMAINDPIFPTSGNSNSADGWGLRILRSQNILGYGVGLYSFFSNYSTTCSAVGNGEACQNRIFSLEGGKQCRSISMYNLNTIGATAMITRDGVDLASYADNINSFPDTIALFRSN</sequence>
<proteinExistence type="predicted"/>
<protein>
    <submittedName>
        <fullName evidence="2">Glycoside hydrolase family 55 protein</fullName>
    </submittedName>
</protein>
<accession>A0A8E2EYC3</accession>
<feature type="domain" description="Rhamnogalacturonase A/B/Epimerase-like pectate lyase" evidence="1">
    <location>
        <begin position="408"/>
        <end position="469"/>
    </location>
</feature>
<dbReference type="Proteomes" id="UP000250140">
    <property type="component" value="Unassembled WGS sequence"/>
</dbReference>
<dbReference type="AlphaFoldDB" id="A0A8E2EYC3"/>
<dbReference type="Pfam" id="PF12708">
    <property type="entry name" value="Pect-lyase_RHGA_epim"/>
    <property type="match status" value="2"/>
</dbReference>
<dbReference type="CDD" id="cd23668">
    <property type="entry name" value="GH55_beta13glucanase-like"/>
    <property type="match status" value="1"/>
</dbReference>
<dbReference type="SUPFAM" id="SSF51126">
    <property type="entry name" value="Pectin lyase-like"/>
    <property type="match status" value="2"/>
</dbReference>
<feature type="domain" description="Rhamnogalacturonase A/B/Epimerase-like pectate lyase" evidence="1">
    <location>
        <begin position="56"/>
        <end position="280"/>
    </location>
</feature>
<dbReference type="FunFam" id="2.160.20.10:FF:000023">
    <property type="entry name" value="Exo-beta-1,3-glucanase Exg0"/>
    <property type="match status" value="1"/>
</dbReference>
<keyword evidence="2" id="KW-0378">Hydrolase</keyword>
<dbReference type="InterPro" id="IPR011050">
    <property type="entry name" value="Pectin_lyase_fold/virulence"/>
</dbReference>
<dbReference type="PANTHER" id="PTHR33928">
    <property type="entry name" value="POLYGALACTURONASE QRT3"/>
    <property type="match status" value="1"/>
</dbReference>
<dbReference type="PANTHER" id="PTHR33928:SF2">
    <property type="entry name" value="PECTATE LYASE SUPERFAMILY PROTEIN DOMAIN-CONTAINING PROTEIN-RELATED"/>
    <property type="match status" value="1"/>
</dbReference>
<dbReference type="InterPro" id="IPR024535">
    <property type="entry name" value="RHGA/B-epi-like_pectate_lyase"/>
</dbReference>
<reference evidence="2 3" key="1">
    <citation type="journal article" date="2016" name="Nat. Commun.">
        <title>Ectomycorrhizal ecology is imprinted in the genome of the dominant symbiotic fungus Cenococcum geophilum.</title>
        <authorList>
            <consortium name="DOE Joint Genome Institute"/>
            <person name="Peter M."/>
            <person name="Kohler A."/>
            <person name="Ohm R.A."/>
            <person name="Kuo A."/>
            <person name="Krutzmann J."/>
            <person name="Morin E."/>
            <person name="Arend M."/>
            <person name="Barry K.W."/>
            <person name="Binder M."/>
            <person name="Choi C."/>
            <person name="Clum A."/>
            <person name="Copeland A."/>
            <person name="Grisel N."/>
            <person name="Haridas S."/>
            <person name="Kipfer T."/>
            <person name="LaButti K."/>
            <person name="Lindquist E."/>
            <person name="Lipzen A."/>
            <person name="Maire R."/>
            <person name="Meier B."/>
            <person name="Mihaltcheva S."/>
            <person name="Molinier V."/>
            <person name="Murat C."/>
            <person name="Poggeler S."/>
            <person name="Quandt C.A."/>
            <person name="Sperisen C."/>
            <person name="Tritt A."/>
            <person name="Tisserant E."/>
            <person name="Crous P.W."/>
            <person name="Henrissat B."/>
            <person name="Nehls U."/>
            <person name="Egli S."/>
            <person name="Spatafora J.W."/>
            <person name="Grigoriev I.V."/>
            <person name="Martin F.M."/>
        </authorList>
    </citation>
    <scope>NUCLEOTIDE SEQUENCE [LARGE SCALE GENOMIC DNA]</scope>
    <source>
        <strain evidence="2 3">CBS 207.34</strain>
    </source>
</reference>
<dbReference type="InterPro" id="IPR012334">
    <property type="entry name" value="Pectin_lyas_fold"/>
</dbReference>
<evidence type="ECO:0000313" key="3">
    <source>
        <dbReference type="Proteomes" id="UP000250140"/>
    </source>
</evidence>